<keyword evidence="2" id="KW-1185">Reference proteome</keyword>
<name>L0JBH2_PREDD</name>
<evidence type="ECO:0000313" key="1">
    <source>
        <dbReference type="EMBL" id="AGB27937.1"/>
    </source>
</evidence>
<proteinExistence type="predicted"/>
<dbReference type="KEGG" id="pdt:Prede_0578"/>
<organism evidence="1 2">
    <name type="scientific">Prevotella dentalis (strain ATCC 49559 / DSM 3688 / JCM 13448 / NCTC 12043 / ES 2772)</name>
    <name type="common">Mitsuokella dentalis</name>
    <dbReference type="NCBI Taxonomy" id="908937"/>
    <lineage>
        <taxon>Bacteria</taxon>
        <taxon>Pseudomonadati</taxon>
        <taxon>Bacteroidota</taxon>
        <taxon>Bacteroidia</taxon>
        <taxon>Bacteroidales</taxon>
        <taxon>Prevotellaceae</taxon>
        <taxon>Prevotella</taxon>
    </lineage>
</organism>
<sequence length="83" mass="9289">MHGIFSQIAQISQMLRDECACEVDVGAGLRAAPHAKNHTELLCHSSAQPYVQYVVLSKILLRSYMFKYVVLSKNPTCNCLSFL</sequence>
<dbReference type="Proteomes" id="UP000010862">
    <property type="component" value="Chromosome 1"/>
</dbReference>
<protein>
    <submittedName>
        <fullName evidence="1">Uncharacterized protein</fullName>
    </submittedName>
</protein>
<accession>L0JBH2</accession>
<dbReference type="HOGENOM" id="CLU_2539734_0_0_10"/>
<dbReference type="AlphaFoldDB" id="L0JBH2"/>
<evidence type="ECO:0000313" key="2">
    <source>
        <dbReference type="Proteomes" id="UP000010862"/>
    </source>
</evidence>
<gene>
    <name evidence="1" type="ordered locus">Prede_0578</name>
</gene>
<dbReference type="EMBL" id="CP003368">
    <property type="protein sequence ID" value="AGB27937.1"/>
    <property type="molecule type" value="Genomic_DNA"/>
</dbReference>
<reference evidence="2" key="1">
    <citation type="submission" date="2012-02" db="EMBL/GenBank/DDBJ databases">
        <title>Complete sequence of chromosome 1 of Prevotella dentalis DSM 3688.</title>
        <authorList>
            <person name="Lucas S."/>
            <person name="Copeland A."/>
            <person name="Lapidus A."/>
            <person name="Glavina del Rio T."/>
            <person name="Dalin E."/>
            <person name="Tice H."/>
            <person name="Bruce D."/>
            <person name="Goodwin L."/>
            <person name="Pitluck S."/>
            <person name="Peters L."/>
            <person name="Mikhailova N."/>
            <person name="Chertkov O."/>
            <person name="Kyrpides N."/>
            <person name="Mavromatis K."/>
            <person name="Ivanova N."/>
            <person name="Brettin T."/>
            <person name="Detter J.C."/>
            <person name="Han C."/>
            <person name="Larimer F."/>
            <person name="Land M."/>
            <person name="Hauser L."/>
            <person name="Markowitz V."/>
            <person name="Cheng J.-F."/>
            <person name="Hugenholtz P."/>
            <person name="Woyke T."/>
            <person name="Wu D."/>
            <person name="Gronow S."/>
            <person name="Wellnitz S."/>
            <person name="Brambilla E."/>
            <person name="Klenk H.-P."/>
            <person name="Eisen J.A."/>
        </authorList>
    </citation>
    <scope>NUCLEOTIDE SEQUENCE [LARGE SCALE GENOMIC DNA]</scope>
    <source>
        <strain evidence="2">ATCC 49559 / DSM 3688 / JCM 13448 / NCTC 12043 / ES 2772</strain>
    </source>
</reference>